<dbReference type="AlphaFoldDB" id="A0A1H3XSD0"/>
<dbReference type="STRING" id="1122198.SAMN02745729_101250"/>
<dbReference type="RefSeq" id="WP_091821821.1">
    <property type="nucleotide sequence ID" value="NZ_FNRJ01000001.1"/>
</dbReference>
<feature type="transmembrane region" description="Helical" evidence="10">
    <location>
        <begin position="178"/>
        <end position="200"/>
    </location>
</feature>
<keyword evidence="5 10" id="KW-0812">Transmembrane</keyword>
<evidence type="ECO:0000256" key="9">
    <source>
        <dbReference type="SAM" id="MobiDB-lite"/>
    </source>
</evidence>
<dbReference type="GO" id="GO:0005886">
    <property type="term" value="C:plasma membrane"/>
    <property type="evidence" value="ECO:0007669"/>
    <property type="project" value="UniProtKB-SubCell"/>
</dbReference>
<evidence type="ECO:0000256" key="6">
    <source>
        <dbReference type="ARBA" id="ARBA00022779"/>
    </source>
</evidence>
<keyword evidence="8 10" id="KW-0472">Membrane</keyword>
<feature type="region of interest" description="Disordered" evidence="9">
    <location>
        <begin position="251"/>
        <end position="274"/>
    </location>
</feature>
<dbReference type="PANTHER" id="PTHR30433">
    <property type="entry name" value="CHEMOTAXIS PROTEIN MOTA"/>
    <property type="match status" value="1"/>
</dbReference>
<keyword evidence="7 10" id="KW-1133">Transmembrane helix</keyword>
<keyword evidence="4" id="KW-1003">Cell membrane</keyword>
<dbReference type="InterPro" id="IPR047055">
    <property type="entry name" value="MotA-like"/>
</dbReference>
<evidence type="ECO:0000313" key="12">
    <source>
        <dbReference type="EMBL" id="SEA02397.1"/>
    </source>
</evidence>
<comment type="similarity">
    <text evidence="2">Belongs to the MotA family.</text>
</comment>
<dbReference type="Pfam" id="PF01618">
    <property type="entry name" value="MotA_ExbB"/>
    <property type="match status" value="1"/>
</dbReference>
<feature type="transmembrane region" description="Helical" evidence="10">
    <location>
        <begin position="146"/>
        <end position="166"/>
    </location>
</feature>
<evidence type="ECO:0000256" key="3">
    <source>
        <dbReference type="ARBA" id="ARBA00022448"/>
    </source>
</evidence>
<evidence type="ECO:0000313" key="13">
    <source>
        <dbReference type="Proteomes" id="UP000242469"/>
    </source>
</evidence>
<evidence type="ECO:0000256" key="10">
    <source>
        <dbReference type="SAM" id="Phobius"/>
    </source>
</evidence>
<evidence type="ECO:0000256" key="1">
    <source>
        <dbReference type="ARBA" id="ARBA00004651"/>
    </source>
</evidence>
<dbReference type="PROSITE" id="PS01307">
    <property type="entry name" value="MOTA"/>
    <property type="match status" value="1"/>
</dbReference>
<evidence type="ECO:0000256" key="7">
    <source>
        <dbReference type="ARBA" id="ARBA00022989"/>
    </source>
</evidence>
<comment type="subcellular location">
    <subcellularLocation>
        <location evidence="1">Cell membrane</location>
        <topology evidence="1">Multi-pass membrane protein</topology>
    </subcellularLocation>
</comment>
<keyword evidence="3" id="KW-0813">Transport</keyword>
<dbReference type="OrthoDB" id="9806929at2"/>
<evidence type="ECO:0000259" key="11">
    <source>
        <dbReference type="Pfam" id="PF01618"/>
    </source>
</evidence>
<feature type="compositionally biased region" description="Basic and acidic residues" evidence="9">
    <location>
        <begin position="257"/>
        <end position="274"/>
    </location>
</feature>
<evidence type="ECO:0000256" key="5">
    <source>
        <dbReference type="ARBA" id="ARBA00022692"/>
    </source>
</evidence>
<organism evidence="12 13">
    <name type="scientific">Marinobacterium iners DSM 11526</name>
    <dbReference type="NCBI Taxonomy" id="1122198"/>
    <lineage>
        <taxon>Bacteria</taxon>
        <taxon>Pseudomonadati</taxon>
        <taxon>Pseudomonadota</taxon>
        <taxon>Gammaproteobacteria</taxon>
        <taxon>Oceanospirillales</taxon>
        <taxon>Oceanospirillaceae</taxon>
        <taxon>Marinobacterium</taxon>
    </lineage>
</organism>
<sequence length="274" mass="29793">MDFASLLGIFSGIALIVSAILLGGNPDVFVNVPGLMIVAGGTIAATLLTVQFKDVLNAFKAAWIVFTQDKTNAQEMIDTMLELSRVSHRHGLLKLGDVESDSHVLKRTCNLLAEAASEQVIRNTLQNEIDSLIARHHSVQDVFRKMAAYAPAFGMLGTLIGLIQMLSQLSNPETIGPAMAVALLTTFYGSLLATMVFLPIAGKLHARTLSEVTNLEIIREGCISILTNDHYMHVYEQLASYLPEAQRKPIKIGKAQKPGEENAKAARKKPEASR</sequence>
<dbReference type="InterPro" id="IPR000540">
    <property type="entry name" value="Flag_MotA_CS"/>
</dbReference>
<proteinExistence type="inferred from homology"/>
<evidence type="ECO:0000256" key="2">
    <source>
        <dbReference type="ARBA" id="ARBA00008038"/>
    </source>
</evidence>
<dbReference type="EMBL" id="FNRJ01000001">
    <property type="protein sequence ID" value="SEA02397.1"/>
    <property type="molecule type" value="Genomic_DNA"/>
</dbReference>
<dbReference type="PANTHER" id="PTHR30433:SF2">
    <property type="entry name" value="MOTILITY PROTEIN A"/>
    <property type="match status" value="1"/>
</dbReference>
<accession>A0A1H3XSD0</accession>
<evidence type="ECO:0000256" key="4">
    <source>
        <dbReference type="ARBA" id="ARBA00022475"/>
    </source>
</evidence>
<dbReference type="Proteomes" id="UP000242469">
    <property type="component" value="Unassembled WGS sequence"/>
</dbReference>
<dbReference type="GO" id="GO:0006935">
    <property type="term" value="P:chemotaxis"/>
    <property type="evidence" value="ECO:0007669"/>
    <property type="project" value="InterPro"/>
</dbReference>
<gene>
    <name evidence="12" type="ORF">SAMN02745729_101250</name>
</gene>
<keyword evidence="13" id="KW-1185">Reference proteome</keyword>
<reference evidence="13" key="1">
    <citation type="submission" date="2016-10" db="EMBL/GenBank/DDBJ databases">
        <authorList>
            <person name="Varghese N."/>
            <person name="Submissions S."/>
        </authorList>
    </citation>
    <scope>NUCLEOTIDE SEQUENCE [LARGE SCALE GENOMIC DNA]</scope>
    <source>
        <strain evidence="13">DSM 11526</strain>
    </source>
</reference>
<feature type="domain" description="MotA/TolQ/ExbB proton channel" evidence="11">
    <location>
        <begin position="101"/>
        <end position="216"/>
    </location>
</feature>
<keyword evidence="6" id="KW-0283">Flagellar rotation</keyword>
<protein>
    <submittedName>
        <fullName evidence="12">Chemotaxis protein MotA</fullName>
    </submittedName>
</protein>
<dbReference type="GO" id="GO:0071978">
    <property type="term" value="P:bacterial-type flagellum-dependent swarming motility"/>
    <property type="evidence" value="ECO:0007669"/>
    <property type="project" value="InterPro"/>
</dbReference>
<evidence type="ECO:0000256" key="8">
    <source>
        <dbReference type="ARBA" id="ARBA00023136"/>
    </source>
</evidence>
<feature type="transmembrane region" description="Helical" evidence="10">
    <location>
        <begin position="29"/>
        <end position="50"/>
    </location>
</feature>
<dbReference type="InterPro" id="IPR002898">
    <property type="entry name" value="MotA_ExbB_proton_chnl"/>
</dbReference>
<name>A0A1H3XSD0_9GAMM</name>